<keyword evidence="1" id="KW-0812">Transmembrane</keyword>
<name>A0A177G519_9PROT</name>
<sequence>MNWSSAERPGLDYSFLQCGESIANVLAASAIMPLAACAGYSLAFLMVWLCGLVLLVPLFLAARRLAPLCCDHTSPTQSLPAIL</sequence>
<evidence type="ECO:0000313" key="3">
    <source>
        <dbReference type="Proteomes" id="UP000077349"/>
    </source>
</evidence>
<dbReference type="InterPro" id="IPR036259">
    <property type="entry name" value="MFS_trans_sf"/>
</dbReference>
<dbReference type="AlphaFoldDB" id="A0A177G519"/>
<accession>A0A177G519</accession>
<gene>
    <name evidence="2" type="ORF">Amal_03384</name>
</gene>
<dbReference type="SUPFAM" id="SSF103473">
    <property type="entry name" value="MFS general substrate transporter"/>
    <property type="match status" value="1"/>
</dbReference>
<dbReference type="PATRIC" id="fig|178901.16.peg.3616"/>
<evidence type="ECO:0000313" key="2">
    <source>
        <dbReference type="EMBL" id="OAG75439.1"/>
    </source>
</evidence>
<comment type="caution">
    <text evidence="2">The sequence shown here is derived from an EMBL/GenBank/DDBJ whole genome shotgun (WGS) entry which is preliminary data.</text>
</comment>
<feature type="transmembrane region" description="Helical" evidence="1">
    <location>
        <begin position="42"/>
        <end position="62"/>
    </location>
</feature>
<keyword evidence="1" id="KW-0472">Membrane</keyword>
<reference evidence="2 3" key="1">
    <citation type="submission" date="2016-03" db="EMBL/GenBank/DDBJ databases">
        <title>Draft genome sequence of Acetobacter malorum CECT 7742, a strain isolated from strawberry vinegar.</title>
        <authorList>
            <person name="Sainz F."/>
            <person name="Mas A."/>
            <person name="Torija M.J."/>
        </authorList>
    </citation>
    <scope>NUCLEOTIDE SEQUENCE [LARGE SCALE GENOMIC DNA]</scope>
    <source>
        <strain evidence="2 3">CECT 7742</strain>
    </source>
</reference>
<dbReference type="EMBL" id="LVHD01000049">
    <property type="protein sequence ID" value="OAG75439.1"/>
    <property type="molecule type" value="Genomic_DNA"/>
</dbReference>
<organism evidence="2 3">
    <name type="scientific">Acetobacter malorum</name>
    <dbReference type="NCBI Taxonomy" id="178901"/>
    <lineage>
        <taxon>Bacteria</taxon>
        <taxon>Pseudomonadati</taxon>
        <taxon>Pseudomonadota</taxon>
        <taxon>Alphaproteobacteria</taxon>
        <taxon>Acetobacterales</taxon>
        <taxon>Acetobacteraceae</taxon>
        <taxon>Acetobacter</taxon>
    </lineage>
</organism>
<keyword evidence="1" id="KW-1133">Transmembrane helix</keyword>
<dbReference type="Proteomes" id="UP000077349">
    <property type="component" value="Unassembled WGS sequence"/>
</dbReference>
<protein>
    <submittedName>
        <fullName evidence="2">Siderophore transporter, RhtX/FptX family</fullName>
    </submittedName>
</protein>
<evidence type="ECO:0000256" key="1">
    <source>
        <dbReference type="SAM" id="Phobius"/>
    </source>
</evidence>
<proteinExistence type="predicted"/>